<evidence type="ECO:0000256" key="5">
    <source>
        <dbReference type="ARBA" id="ARBA00022857"/>
    </source>
</evidence>
<evidence type="ECO:0000313" key="8">
    <source>
        <dbReference type="EMBL" id="UZG51349.1"/>
    </source>
</evidence>
<dbReference type="CDD" id="cd02149">
    <property type="entry name" value="NfsB-like"/>
    <property type="match status" value="1"/>
</dbReference>
<dbReference type="PANTHER" id="PTHR43673:SF2">
    <property type="entry name" value="NITROREDUCTASE"/>
    <property type="match status" value="1"/>
</dbReference>
<dbReference type="InterPro" id="IPR033878">
    <property type="entry name" value="NfsB-like"/>
</dbReference>
<keyword evidence="3" id="KW-0285">Flavoprotein</keyword>
<dbReference type="SUPFAM" id="SSF55469">
    <property type="entry name" value="FMN-dependent nitroreductase-like"/>
    <property type="match status" value="1"/>
</dbReference>
<feature type="domain" description="Nitroreductase" evidence="7">
    <location>
        <begin position="26"/>
        <end position="193"/>
    </location>
</feature>
<dbReference type="InterPro" id="IPR000415">
    <property type="entry name" value="Nitroreductase-like"/>
</dbReference>
<dbReference type="AlphaFoldDB" id="A0AA46X5H8"/>
<evidence type="ECO:0000256" key="4">
    <source>
        <dbReference type="ARBA" id="ARBA00022643"/>
    </source>
</evidence>
<evidence type="ECO:0000256" key="6">
    <source>
        <dbReference type="ARBA" id="ARBA00023002"/>
    </source>
</evidence>
<evidence type="ECO:0000256" key="3">
    <source>
        <dbReference type="ARBA" id="ARBA00022630"/>
    </source>
</evidence>
<organism evidence="8 9">
    <name type="scientific">Veillonella rogosae</name>
    <dbReference type="NCBI Taxonomy" id="423477"/>
    <lineage>
        <taxon>Bacteria</taxon>
        <taxon>Bacillati</taxon>
        <taxon>Bacillota</taxon>
        <taxon>Negativicutes</taxon>
        <taxon>Veillonellales</taxon>
        <taxon>Veillonellaceae</taxon>
        <taxon>Veillonella</taxon>
    </lineage>
</organism>
<gene>
    <name evidence="8" type="ORF">OKW85_01710</name>
</gene>
<sequence>MSKYEIENVKLTAPKLDRKDLEYAMTYRYACKKFDSTKKISEEDWNAILTAARLAPTSLGFEPFELLVIQNPEIREKMKAHGWGILAGLEASHFVVFLTRKKVDLEFDSSYVRYIQETVKQLPAEIDAAYREKYAQFTKEDYKTFESERAAFDWSSKQAYIVMANMMTMAAYEGLDSCPLEGFNQDDMTALLGDELGLFDTKHFGIAVMAAFGYRDEEPHRNKTRRTLDEIVTVVE</sequence>
<evidence type="ECO:0000256" key="2">
    <source>
        <dbReference type="ARBA" id="ARBA00007118"/>
    </source>
</evidence>
<comment type="similarity">
    <text evidence="2">Belongs to the nitroreductase family.</text>
</comment>
<keyword evidence="5" id="KW-0521">NADP</keyword>
<accession>A0AA46X5H8</accession>
<evidence type="ECO:0000313" key="9">
    <source>
        <dbReference type="Proteomes" id="UP001164244"/>
    </source>
</evidence>
<keyword evidence="6" id="KW-0560">Oxidoreductase</keyword>
<proteinExistence type="inferred from homology"/>
<dbReference type="EMBL" id="CP110418">
    <property type="protein sequence ID" value="UZG51349.1"/>
    <property type="molecule type" value="Genomic_DNA"/>
</dbReference>
<evidence type="ECO:0000256" key="1">
    <source>
        <dbReference type="ARBA" id="ARBA00001917"/>
    </source>
</evidence>
<dbReference type="Pfam" id="PF00881">
    <property type="entry name" value="Nitroreductase"/>
    <property type="match status" value="1"/>
</dbReference>
<dbReference type="KEGG" id="vrg:OKW85_01710"/>
<dbReference type="Proteomes" id="UP001164244">
    <property type="component" value="Chromosome"/>
</dbReference>
<dbReference type="PANTHER" id="PTHR43673">
    <property type="entry name" value="NAD(P)H NITROREDUCTASE YDGI-RELATED"/>
    <property type="match status" value="1"/>
</dbReference>
<evidence type="ECO:0000259" key="7">
    <source>
        <dbReference type="Pfam" id="PF00881"/>
    </source>
</evidence>
<protein>
    <submittedName>
        <fullName evidence="8">NAD(P)H-dependent oxidoreductase</fullName>
    </submittedName>
</protein>
<name>A0AA46X5H8_9FIRM</name>
<reference evidence="8" key="1">
    <citation type="submission" date="2022-11" db="EMBL/GenBank/DDBJ databases">
        <title>Complete genome sequence of Veillonella rogosae KCOM 3468 isolated from human Subgingival dental plaque of Chronic peridontitis Lesion.</title>
        <authorList>
            <person name="Park S.-N."/>
            <person name="Lim Y.K."/>
            <person name="Kook J.-K."/>
        </authorList>
    </citation>
    <scope>NUCLEOTIDE SEQUENCE</scope>
    <source>
        <strain evidence="8">KCOM 3468</strain>
    </source>
</reference>
<dbReference type="RefSeq" id="WP_265138502.1">
    <property type="nucleotide sequence ID" value="NZ_CP110418.1"/>
</dbReference>
<comment type="cofactor">
    <cofactor evidence="1">
        <name>FMN</name>
        <dbReference type="ChEBI" id="CHEBI:58210"/>
    </cofactor>
</comment>
<dbReference type="GO" id="GO:0016491">
    <property type="term" value="F:oxidoreductase activity"/>
    <property type="evidence" value="ECO:0007669"/>
    <property type="project" value="UniProtKB-KW"/>
</dbReference>
<dbReference type="Gene3D" id="3.40.109.10">
    <property type="entry name" value="NADH Oxidase"/>
    <property type="match status" value="1"/>
</dbReference>
<dbReference type="InterPro" id="IPR029479">
    <property type="entry name" value="Nitroreductase"/>
</dbReference>
<keyword evidence="4" id="KW-0288">FMN</keyword>